<dbReference type="Proteomes" id="UP000242329">
    <property type="component" value="Unassembled WGS sequence"/>
</dbReference>
<proteinExistence type="predicted"/>
<evidence type="ECO:0000256" key="4">
    <source>
        <dbReference type="ARBA" id="ARBA00022801"/>
    </source>
</evidence>
<dbReference type="AlphaFoldDB" id="A0A1M5PRG4"/>
<evidence type="ECO:0000256" key="1">
    <source>
        <dbReference type="ARBA" id="ARBA00001936"/>
    </source>
</evidence>
<evidence type="ECO:0000313" key="9">
    <source>
        <dbReference type="Proteomes" id="UP000242329"/>
    </source>
</evidence>
<comment type="cofactor">
    <cofactor evidence="2">
        <name>Mg(2+)</name>
        <dbReference type="ChEBI" id="CHEBI:18420"/>
    </cofactor>
</comment>
<evidence type="ECO:0000259" key="7">
    <source>
        <dbReference type="PROSITE" id="PS51462"/>
    </source>
</evidence>
<name>A0A1M5PRG4_9FIRM</name>
<gene>
    <name evidence="8" type="ORF">SAMN02745221_01545</name>
</gene>
<reference evidence="9" key="1">
    <citation type="submission" date="2016-11" db="EMBL/GenBank/DDBJ databases">
        <authorList>
            <person name="Varghese N."/>
            <person name="Submissions S."/>
        </authorList>
    </citation>
    <scope>NUCLEOTIDE SEQUENCE [LARGE SCALE GENOMIC DNA]</scope>
    <source>
        <strain evidence="9">DSM 11003</strain>
    </source>
</reference>
<comment type="cofactor">
    <cofactor evidence="1">
        <name>Mn(2+)</name>
        <dbReference type="ChEBI" id="CHEBI:29035"/>
    </cofactor>
</comment>
<evidence type="ECO:0000256" key="2">
    <source>
        <dbReference type="ARBA" id="ARBA00001946"/>
    </source>
</evidence>
<dbReference type="OrthoDB" id="9802805at2"/>
<accession>A0A1M5PRG4</accession>
<keyword evidence="3" id="KW-0479">Metal-binding</keyword>
<dbReference type="InterPro" id="IPR000086">
    <property type="entry name" value="NUDIX_hydrolase_dom"/>
</dbReference>
<dbReference type="SUPFAM" id="SSF55811">
    <property type="entry name" value="Nudix"/>
    <property type="match status" value="1"/>
</dbReference>
<dbReference type="Pfam" id="PF00293">
    <property type="entry name" value="NUDIX"/>
    <property type="match status" value="1"/>
</dbReference>
<dbReference type="Gene3D" id="3.90.79.10">
    <property type="entry name" value="Nucleoside Triphosphate Pyrophosphohydrolase"/>
    <property type="match status" value="1"/>
</dbReference>
<dbReference type="GO" id="GO:0010945">
    <property type="term" value="F:coenzyme A diphosphatase activity"/>
    <property type="evidence" value="ECO:0007669"/>
    <property type="project" value="InterPro"/>
</dbReference>
<feature type="domain" description="Nudix hydrolase" evidence="7">
    <location>
        <begin position="22"/>
        <end position="155"/>
    </location>
</feature>
<keyword evidence="4" id="KW-0378">Hydrolase</keyword>
<dbReference type="InterPro" id="IPR045121">
    <property type="entry name" value="CoAse"/>
</dbReference>
<dbReference type="CDD" id="cd03426">
    <property type="entry name" value="NUDIX_CoAse_Nudt7"/>
    <property type="match status" value="1"/>
</dbReference>
<organism evidence="8 9">
    <name type="scientific">Thermosyntropha lipolytica DSM 11003</name>
    <dbReference type="NCBI Taxonomy" id="1123382"/>
    <lineage>
        <taxon>Bacteria</taxon>
        <taxon>Bacillati</taxon>
        <taxon>Bacillota</taxon>
        <taxon>Clostridia</taxon>
        <taxon>Eubacteriales</taxon>
        <taxon>Syntrophomonadaceae</taxon>
        <taxon>Thermosyntropha</taxon>
    </lineage>
</organism>
<dbReference type="RefSeq" id="WP_073092396.1">
    <property type="nucleotide sequence ID" value="NZ_FQWY01000025.1"/>
</dbReference>
<dbReference type="PANTHER" id="PTHR12992">
    <property type="entry name" value="NUDIX HYDROLASE"/>
    <property type="match status" value="1"/>
</dbReference>
<keyword evidence="5" id="KW-0460">Magnesium</keyword>
<evidence type="ECO:0000256" key="3">
    <source>
        <dbReference type="ARBA" id="ARBA00022723"/>
    </source>
</evidence>
<keyword evidence="9" id="KW-1185">Reference proteome</keyword>
<dbReference type="InterPro" id="IPR015797">
    <property type="entry name" value="NUDIX_hydrolase-like_dom_sf"/>
</dbReference>
<protein>
    <submittedName>
        <fullName evidence="8">8-oxo-dGTP pyrophosphatase MutT, NUDIX family</fullName>
    </submittedName>
</protein>
<dbReference type="EMBL" id="FQWY01000025">
    <property type="protein sequence ID" value="SHH04186.1"/>
    <property type="molecule type" value="Genomic_DNA"/>
</dbReference>
<dbReference type="GO" id="GO:0046872">
    <property type="term" value="F:metal ion binding"/>
    <property type="evidence" value="ECO:0007669"/>
    <property type="project" value="UniProtKB-KW"/>
</dbReference>
<keyword evidence="6" id="KW-0464">Manganese</keyword>
<evidence type="ECO:0000256" key="6">
    <source>
        <dbReference type="ARBA" id="ARBA00023211"/>
    </source>
</evidence>
<dbReference type="PROSITE" id="PS51462">
    <property type="entry name" value="NUDIX"/>
    <property type="match status" value="1"/>
</dbReference>
<evidence type="ECO:0000256" key="5">
    <source>
        <dbReference type="ARBA" id="ARBA00022842"/>
    </source>
</evidence>
<dbReference type="PANTHER" id="PTHR12992:SF11">
    <property type="entry name" value="MITOCHONDRIAL COENZYME A DIPHOSPHATASE NUDT8"/>
    <property type="match status" value="1"/>
</dbReference>
<evidence type="ECO:0000313" key="8">
    <source>
        <dbReference type="EMBL" id="SHH04186.1"/>
    </source>
</evidence>
<dbReference type="STRING" id="1123382.SAMN02745221_01545"/>
<sequence length="204" mass="23496">MQEEIYRKLCGRKAEILGHEEMFKSAVLLPLLYNEGELSILFEKRASALTHQPGEISFPGGRIEESDGSPQTAAVRETCEELGLAENDIKVIGPLDIMVSPFNVIVYPYCAFIVKDYNIKPNPDEVEEIFTVPLEYLLHYQPLRSRIELNPYLPDDYPVELIPNGKKYAFKKGSLPQLFYIWKDYVIWGMTARILHNFLTLIRK</sequence>